<feature type="repeat" description="PPR" evidence="6">
    <location>
        <begin position="493"/>
        <end position="523"/>
    </location>
</feature>
<evidence type="ECO:0000259" key="8">
    <source>
        <dbReference type="Pfam" id="PF14432"/>
    </source>
</evidence>
<feature type="domain" description="DYW" evidence="8">
    <location>
        <begin position="730"/>
        <end position="822"/>
    </location>
</feature>
<organism evidence="9 10">
    <name type="scientific">Carpinus fangiana</name>
    <dbReference type="NCBI Taxonomy" id="176857"/>
    <lineage>
        <taxon>Eukaryota</taxon>
        <taxon>Viridiplantae</taxon>
        <taxon>Streptophyta</taxon>
        <taxon>Embryophyta</taxon>
        <taxon>Tracheophyta</taxon>
        <taxon>Spermatophyta</taxon>
        <taxon>Magnoliopsida</taxon>
        <taxon>eudicotyledons</taxon>
        <taxon>Gunneridae</taxon>
        <taxon>Pentapetalae</taxon>
        <taxon>rosids</taxon>
        <taxon>fabids</taxon>
        <taxon>Fagales</taxon>
        <taxon>Betulaceae</taxon>
        <taxon>Carpinus</taxon>
    </lineage>
</organism>
<evidence type="ECO:0000256" key="6">
    <source>
        <dbReference type="PROSITE-ProRule" id="PRU00708"/>
    </source>
</evidence>
<keyword evidence="4" id="KW-0809">Transit peptide</keyword>
<dbReference type="Pfam" id="PF01535">
    <property type="entry name" value="PPR"/>
    <property type="match status" value="4"/>
</dbReference>
<evidence type="ECO:0000256" key="5">
    <source>
        <dbReference type="ARBA" id="ARBA00023128"/>
    </source>
</evidence>
<evidence type="ECO:0000256" key="2">
    <source>
        <dbReference type="ARBA" id="ARBA00006643"/>
    </source>
</evidence>
<feature type="region of interest" description="Disordered" evidence="7">
    <location>
        <begin position="260"/>
        <end position="279"/>
    </location>
</feature>
<name>A0A5N6R6X7_9ROSI</name>
<sequence length="822" mass="91054">MPTRGPCAFVCSPIGFNVRRSGIQGSAPPLTHFPVSAFLFLKFSSGNSLVALEGSGPEMSSKRATILTNNFLVALSKVCSSHNSSYSIKTLTLLRNLSTAAERSDFQNANGYYVDNSLDYQQNPSGYYSESQNPRAFHQKSTGSIGGSSVEVQCGSNPVGTCRESATNDFVQTGSFSGFSVQHYGEFRQNSNEYDQNSGGNYRQSFSSRYQSSPVEEGGNFVGNNGQNSGKAQNSSGFHQNNSEVYRESTINEMQNNQVQQNGNFSGHHGYNNGEFSQNYNGVNAQGTMNLQHSMNGFYGRNRNIQNSYGSYQEGPGEVRQNPYGFNSQGLSESHGNLNGNYTQNFGQAQQTPYDGNLGNVGLKQQVQSGYQQSPSNGQYHQNLQVGQYPPNSNGFHNMTGSSQLSSHPIPEGESAETSDSHPDVGTLEELDVFCKEGKVKEAVEVLGLLEKQCIPVNLPRYLQLMKACGEAESIQEAKSVHEHILRSQSPLKVSTYNAIIEMYWKCGSMDDAFTVFDTMPKQNLTSWDAMITWLAKNGLGEDAIDLFTKFKETGLKPDGQMFIGVFSACSVLGDINEGMLHFESMSKDYSIAPSMSHYVSVVDMLGSTGYLDEAFEFIEKMPLEPSVDVWETLMNLCRVHGHMELGDRCAELVEQLDPLHLNEQSKSGLLPVKPSDLANQKEKKKLASQNLLEVRSRVHEYRAGDRSHPGTDRLYTELRALRTQMKETGYIPDTRFVLHDIDQESKEDALLAHSERLAIADGLLNSPARSPIRIIKNLRVCGDCHTALKIISKLVGRKLIIRDAKRFHHFEDGWCSCGDYW</sequence>
<evidence type="ECO:0000313" key="10">
    <source>
        <dbReference type="Proteomes" id="UP000327013"/>
    </source>
</evidence>
<keyword evidence="5" id="KW-0496">Mitochondrion</keyword>
<evidence type="ECO:0000256" key="3">
    <source>
        <dbReference type="ARBA" id="ARBA00022737"/>
    </source>
</evidence>
<accession>A0A5N6R6X7</accession>
<dbReference type="OrthoDB" id="1932290at2759"/>
<dbReference type="InterPro" id="IPR032867">
    <property type="entry name" value="DYW_dom"/>
</dbReference>
<evidence type="ECO:0000256" key="7">
    <source>
        <dbReference type="SAM" id="MobiDB-lite"/>
    </source>
</evidence>
<dbReference type="PROSITE" id="PS51375">
    <property type="entry name" value="PPR"/>
    <property type="match status" value="2"/>
</dbReference>
<gene>
    <name evidence="9" type="ORF">FH972_013179</name>
</gene>
<dbReference type="GO" id="GO:0009451">
    <property type="term" value="P:RNA modification"/>
    <property type="evidence" value="ECO:0007669"/>
    <property type="project" value="InterPro"/>
</dbReference>
<evidence type="ECO:0000256" key="4">
    <source>
        <dbReference type="ARBA" id="ARBA00022946"/>
    </source>
</evidence>
<comment type="similarity">
    <text evidence="2">Belongs to the PPR family. PCMP-H subfamily.</text>
</comment>
<dbReference type="NCBIfam" id="TIGR00756">
    <property type="entry name" value="PPR"/>
    <property type="match status" value="2"/>
</dbReference>
<feature type="compositionally biased region" description="Polar residues" evidence="7">
    <location>
        <begin position="368"/>
        <end position="407"/>
    </location>
</feature>
<dbReference type="PANTHER" id="PTHR47926">
    <property type="entry name" value="PENTATRICOPEPTIDE REPEAT-CONTAINING PROTEIN"/>
    <property type="match status" value="1"/>
</dbReference>
<dbReference type="GO" id="GO:0003723">
    <property type="term" value="F:RNA binding"/>
    <property type="evidence" value="ECO:0007669"/>
    <property type="project" value="InterPro"/>
</dbReference>
<dbReference type="GO" id="GO:0005739">
    <property type="term" value="C:mitochondrion"/>
    <property type="evidence" value="ECO:0007669"/>
    <property type="project" value="UniProtKB-SubCell"/>
</dbReference>
<evidence type="ECO:0000256" key="1">
    <source>
        <dbReference type="ARBA" id="ARBA00004173"/>
    </source>
</evidence>
<keyword evidence="3" id="KW-0677">Repeat</keyword>
<protein>
    <recommendedName>
        <fullName evidence="8">DYW domain-containing protein</fullName>
    </recommendedName>
</protein>
<dbReference type="Pfam" id="PF14432">
    <property type="entry name" value="DYW_deaminase"/>
    <property type="match status" value="1"/>
</dbReference>
<comment type="subcellular location">
    <subcellularLocation>
        <location evidence="1">Mitochondrion</location>
    </subcellularLocation>
</comment>
<feature type="repeat" description="PPR" evidence="6">
    <location>
        <begin position="524"/>
        <end position="558"/>
    </location>
</feature>
<evidence type="ECO:0000313" key="9">
    <source>
        <dbReference type="EMBL" id="KAE8056401.1"/>
    </source>
</evidence>
<feature type="region of interest" description="Disordered" evidence="7">
    <location>
        <begin position="368"/>
        <end position="425"/>
    </location>
</feature>
<feature type="region of interest" description="Disordered" evidence="7">
    <location>
        <begin position="190"/>
        <end position="239"/>
    </location>
</feature>
<feature type="compositionally biased region" description="Polar residues" evidence="7">
    <location>
        <begin position="190"/>
        <end position="201"/>
    </location>
</feature>
<dbReference type="EMBL" id="CM017325">
    <property type="protein sequence ID" value="KAE8056402.1"/>
    <property type="molecule type" value="Genomic_DNA"/>
</dbReference>
<dbReference type="PANTHER" id="PTHR47926:SF388">
    <property type="entry name" value="DYW DOMAIN-CONTAINING PROTEIN"/>
    <property type="match status" value="1"/>
</dbReference>
<keyword evidence="10" id="KW-1185">Reference proteome</keyword>
<feature type="compositionally biased region" description="Low complexity" evidence="7">
    <location>
        <begin position="202"/>
        <end position="230"/>
    </location>
</feature>
<dbReference type="GO" id="GO:0008270">
    <property type="term" value="F:zinc ion binding"/>
    <property type="evidence" value="ECO:0007669"/>
    <property type="project" value="InterPro"/>
</dbReference>
<dbReference type="AlphaFoldDB" id="A0A5N6R6X7"/>
<dbReference type="InterPro" id="IPR011990">
    <property type="entry name" value="TPR-like_helical_dom_sf"/>
</dbReference>
<dbReference type="InterPro" id="IPR046960">
    <property type="entry name" value="PPR_At4g14850-like_plant"/>
</dbReference>
<feature type="region of interest" description="Disordered" evidence="7">
    <location>
        <begin position="123"/>
        <end position="144"/>
    </location>
</feature>
<dbReference type="Gene3D" id="1.25.40.10">
    <property type="entry name" value="Tetratricopeptide repeat domain"/>
    <property type="match status" value="1"/>
</dbReference>
<feature type="compositionally biased region" description="Polar residues" evidence="7">
    <location>
        <begin position="123"/>
        <end position="143"/>
    </location>
</feature>
<dbReference type="InterPro" id="IPR002885">
    <property type="entry name" value="PPR_rpt"/>
</dbReference>
<reference evidence="9 10" key="1">
    <citation type="submission" date="2019-06" db="EMBL/GenBank/DDBJ databases">
        <title>A chromosomal-level reference genome of Carpinus fangiana (Coryloideae, Betulaceae).</title>
        <authorList>
            <person name="Yang X."/>
            <person name="Wang Z."/>
            <person name="Zhang L."/>
            <person name="Hao G."/>
            <person name="Liu J."/>
            <person name="Yang Y."/>
        </authorList>
    </citation>
    <scope>NUCLEOTIDE SEQUENCE [LARGE SCALE GENOMIC DNA]</scope>
    <source>
        <strain evidence="9">Cfa_2016G</strain>
        <tissue evidence="9">Leaf</tissue>
    </source>
</reference>
<dbReference type="EMBL" id="CM017325">
    <property type="protein sequence ID" value="KAE8056401.1"/>
    <property type="molecule type" value="Genomic_DNA"/>
</dbReference>
<proteinExistence type="inferred from homology"/>
<dbReference type="Proteomes" id="UP000327013">
    <property type="component" value="Chromosome 5"/>
</dbReference>
<dbReference type="FunFam" id="1.25.40.10:FF:000503">
    <property type="entry name" value="Pentatricopeptide repeat-containing protein, mitochondrial"/>
    <property type="match status" value="1"/>
</dbReference>